<accession>A0AAW4W9S1</accession>
<keyword evidence="1" id="KW-0175">Coiled coil</keyword>
<evidence type="ECO:0000313" key="3">
    <source>
        <dbReference type="EMBL" id="MCC2228098.1"/>
    </source>
</evidence>
<keyword evidence="4" id="KW-1185">Reference proteome</keyword>
<dbReference type="Proteomes" id="UP001198612">
    <property type="component" value="Unassembled WGS sequence"/>
</dbReference>
<sequence>MKKDILILAALIAVVIAVPFLATKAEEAIQIKNEEFKEKQNRECYEKAEECMDAGKYDEAIELLEKLPGYYEDVEYIIQYAKFCDAVQNGEGIEELYKLIWYVPKGDEYSSKYIEELRKAQKDTEEQYKKYMAQKEKEEEEKMRKEDEPYKGMKEKYINITLMGRAKEKRTEHYWRDTPGKRTQDIQYRYMWYNSNGAKKFMAVCRNGRVSSVVEFVSSTTSGKKTYRGNTSRNNDRKDMYDVQDYDDPEDFYYDHADEFDDIQDAEDYWEEAQ</sequence>
<dbReference type="RefSeq" id="WP_147603962.1">
    <property type="nucleotide sequence ID" value="NZ_JAJEQQ010000013.1"/>
</dbReference>
<reference evidence="3 4" key="1">
    <citation type="submission" date="2021-10" db="EMBL/GenBank/DDBJ databases">
        <title>Anaerobic single-cell dispensing facilitates the cultivation of human gut bacteria.</title>
        <authorList>
            <person name="Afrizal A."/>
        </authorList>
    </citation>
    <scope>NUCLEOTIDE SEQUENCE [LARGE SCALE GENOMIC DNA]</scope>
    <source>
        <strain evidence="3 4">CLA-AA-H217</strain>
    </source>
</reference>
<name>A0AAW4W9S1_9FIRM</name>
<feature type="region of interest" description="Disordered" evidence="2">
    <location>
        <begin position="222"/>
        <end position="242"/>
    </location>
</feature>
<proteinExistence type="predicted"/>
<evidence type="ECO:0008006" key="5">
    <source>
        <dbReference type="Google" id="ProtNLM"/>
    </source>
</evidence>
<protein>
    <recommendedName>
        <fullName evidence="5">Tetratricopeptide repeat protein</fullName>
    </recommendedName>
</protein>
<evidence type="ECO:0000256" key="1">
    <source>
        <dbReference type="SAM" id="Coils"/>
    </source>
</evidence>
<dbReference type="EMBL" id="JAJEQQ010000013">
    <property type="protein sequence ID" value="MCC2228098.1"/>
    <property type="molecule type" value="Genomic_DNA"/>
</dbReference>
<organism evidence="3 4">
    <name type="scientific">Blautia fusiformis</name>
    <dbReference type="NCBI Taxonomy" id="2881264"/>
    <lineage>
        <taxon>Bacteria</taxon>
        <taxon>Bacillati</taxon>
        <taxon>Bacillota</taxon>
        <taxon>Clostridia</taxon>
        <taxon>Lachnospirales</taxon>
        <taxon>Lachnospiraceae</taxon>
        <taxon>Blautia</taxon>
    </lineage>
</organism>
<dbReference type="AlphaFoldDB" id="A0AAW4W9S1"/>
<gene>
    <name evidence="3" type="ORF">LKD40_09825</name>
</gene>
<comment type="caution">
    <text evidence="3">The sequence shown here is derived from an EMBL/GenBank/DDBJ whole genome shotgun (WGS) entry which is preliminary data.</text>
</comment>
<evidence type="ECO:0000313" key="4">
    <source>
        <dbReference type="Proteomes" id="UP001198612"/>
    </source>
</evidence>
<feature type="coiled-coil region" evidence="1">
    <location>
        <begin position="114"/>
        <end position="148"/>
    </location>
</feature>
<evidence type="ECO:0000256" key="2">
    <source>
        <dbReference type="SAM" id="MobiDB-lite"/>
    </source>
</evidence>